<proteinExistence type="predicted"/>
<protein>
    <recommendedName>
        <fullName evidence="4">Lipocalin-like domain-containing protein</fullName>
    </recommendedName>
</protein>
<feature type="region of interest" description="Disordered" evidence="1">
    <location>
        <begin position="92"/>
        <end position="115"/>
    </location>
</feature>
<dbReference type="KEGG" id="bpip:BPP43_07875"/>
<reference evidence="2 3" key="1">
    <citation type="journal article" date="2013" name="Genome Announc.">
        <title>Complete Genome Sequence of the Porcine Strain Brachyspira pilosicoli P43/6/78(T.).</title>
        <authorList>
            <person name="Lin C."/>
            <person name="den Bakker H.C."/>
            <person name="Suzuki H."/>
            <person name="Lefebure T."/>
            <person name="Ponnala L."/>
            <person name="Sun Q."/>
            <person name="Stanhope M.J."/>
            <person name="Wiedmann M."/>
            <person name="Duhamel G.E."/>
        </authorList>
    </citation>
    <scope>NUCLEOTIDE SEQUENCE [LARGE SCALE GENOMIC DNA]</scope>
    <source>
        <strain evidence="2 3">P43/6/78</strain>
    </source>
</reference>
<evidence type="ECO:0000313" key="2">
    <source>
        <dbReference type="EMBL" id="AGA66781.1"/>
    </source>
</evidence>
<feature type="region of interest" description="Disordered" evidence="1">
    <location>
        <begin position="1"/>
        <end position="23"/>
    </location>
</feature>
<dbReference type="EMBL" id="CP002873">
    <property type="protein sequence ID" value="AGA66781.1"/>
    <property type="molecule type" value="Genomic_DNA"/>
</dbReference>
<sequence>MSVLAVSCSNKDKTGSDSSTSKGLANYAGTWILKETTTGSGGGTMVIAEDGSVNLKELNLNSTDVTDRGNETYSIVFTNTDGTVTLTLKFTSDTTGSYDAPEPDGTPHSGTLTKQ</sequence>
<evidence type="ECO:0000313" key="3">
    <source>
        <dbReference type="Proteomes" id="UP000010793"/>
    </source>
</evidence>
<dbReference type="RefSeq" id="WP_015274595.1">
    <property type="nucleotide sequence ID" value="NC_019908.1"/>
</dbReference>
<gene>
    <name evidence="2" type="ORF">BPP43_07875</name>
</gene>
<name>A0A3B6VLH7_BRAPL</name>
<organism evidence="2 3">
    <name type="scientific">Brachyspira pilosicoli P43/6/78</name>
    <dbReference type="NCBI Taxonomy" id="1042417"/>
    <lineage>
        <taxon>Bacteria</taxon>
        <taxon>Pseudomonadati</taxon>
        <taxon>Spirochaetota</taxon>
        <taxon>Spirochaetia</taxon>
        <taxon>Brachyspirales</taxon>
        <taxon>Brachyspiraceae</taxon>
        <taxon>Brachyspira</taxon>
    </lineage>
</organism>
<dbReference type="Proteomes" id="UP000010793">
    <property type="component" value="Chromosome"/>
</dbReference>
<evidence type="ECO:0008006" key="4">
    <source>
        <dbReference type="Google" id="ProtNLM"/>
    </source>
</evidence>
<keyword evidence="3" id="KW-1185">Reference proteome</keyword>
<evidence type="ECO:0000256" key="1">
    <source>
        <dbReference type="SAM" id="MobiDB-lite"/>
    </source>
</evidence>
<accession>A0A3B6VLH7</accession>
<dbReference type="AlphaFoldDB" id="A0A3B6VLH7"/>